<gene>
    <name evidence="2" type="ORF">RhiirA1_479135</name>
    <name evidence="1" type="ORF">RhiirA5_437990</name>
</gene>
<evidence type="ECO:0000313" key="1">
    <source>
        <dbReference type="EMBL" id="PKB94815.1"/>
    </source>
</evidence>
<accession>A0A2I1FEB5</accession>
<reference evidence="1 4" key="1">
    <citation type="submission" date="2016-04" db="EMBL/GenBank/DDBJ databases">
        <title>Genome analyses suggest a sexual origin of heterokaryosis in a supposedly ancient asexual fungus.</title>
        <authorList>
            <person name="Ropars J."/>
            <person name="Sedzielewska K."/>
            <person name="Noel J."/>
            <person name="Charron P."/>
            <person name="Farinelli L."/>
            <person name="Marton T."/>
            <person name="Kruger M."/>
            <person name="Pelin A."/>
            <person name="Brachmann A."/>
            <person name="Corradi N."/>
        </authorList>
    </citation>
    <scope>NUCLEOTIDE SEQUENCE [LARGE SCALE GENOMIC DNA]</scope>
    <source>
        <strain evidence="1 4">A5</strain>
    </source>
</reference>
<proteinExistence type="predicted"/>
<reference evidence="1 4" key="2">
    <citation type="submission" date="2017-09" db="EMBL/GenBank/DDBJ databases">
        <title>Extensive intraspecific genome diversity in a model arbuscular mycorrhizal fungus.</title>
        <authorList>
            <person name="Chen E.C."/>
            <person name="Morin E."/>
            <person name="Beaudet D."/>
            <person name="Noel J."/>
            <person name="Ndikumana S."/>
            <person name="Charron P."/>
            <person name="St-Onge C."/>
            <person name="Giorgi J."/>
            <person name="Grigoriev I.V."/>
            <person name="Roux C."/>
            <person name="Martin F.M."/>
            <person name="Corradi N."/>
        </authorList>
    </citation>
    <scope>NUCLEOTIDE SEQUENCE [LARGE SCALE GENOMIC DNA]</scope>
    <source>
        <strain evidence="1 4">A5</strain>
    </source>
</reference>
<dbReference type="OrthoDB" id="10506507at2759"/>
<dbReference type="AlphaFoldDB" id="A0A2I1FEB5"/>
<dbReference type="Proteomes" id="UP000232688">
    <property type="component" value="Unassembled WGS sequence"/>
</dbReference>
<evidence type="ECO:0000313" key="4">
    <source>
        <dbReference type="Proteomes" id="UP000232722"/>
    </source>
</evidence>
<dbReference type="EMBL" id="LLXH01004146">
    <property type="protein sequence ID" value="PKC53525.1"/>
    <property type="molecule type" value="Genomic_DNA"/>
</dbReference>
<comment type="caution">
    <text evidence="1">The sequence shown here is derived from an EMBL/GenBank/DDBJ whole genome shotgun (WGS) entry which is preliminary data.</text>
</comment>
<evidence type="ECO:0000313" key="3">
    <source>
        <dbReference type="Proteomes" id="UP000232688"/>
    </source>
</evidence>
<reference evidence="2 3" key="4">
    <citation type="submission" date="2017-10" db="EMBL/GenBank/DDBJ databases">
        <title>Genome analyses suggest a sexual origin of heterokaryosis in a supposedly ancient asexual fungus.</title>
        <authorList>
            <person name="Corradi N."/>
            <person name="Sedzielewska K."/>
            <person name="Noel J."/>
            <person name="Charron P."/>
            <person name="Farinelli L."/>
            <person name="Marton T."/>
            <person name="Kruger M."/>
            <person name="Pelin A."/>
            <person name="Brachmann A."/>
            <person name="Corradi N."/>
        </authorList>
    </citation>
    <scope>NUCLEOTIDE SEQUENCE [LARGE SCALE GENOMIC DNA]</scope>
    <source>
        <strain evidence="2 3">A1</strain>
    </source>
</reference>
<dbReference type="EMBL" id="LLXJ01005522">
    <property type="protein sequence ID" value="PKB94815.1"/>
    <property type="molecule type" value="Genomic_DNA"/>
</dbReference>
<name>A0A2I1FEB5_9GLOM</name>
<protein>
    <submittedName>
        <fullName evidence="1">Uncharacterized protein</fullName>
    </submittedName>
</protein>
<dbReference type="VEuPathDB" id="FungiDB:RhiirA1_479135"/>
<reference evidence="2 3" key="3">
    <citation type="submission" date="2017-10" db="EMBL/GenBank/DDBJ databases">
        <title>Extensive intraspecific genome diversity in a model arbuscular mycorrhizal fungus.</title>
        <authorList>
            <person name="Chen E.C.H."/>
            <person name="Morin E."/>
            <person name="Baudet D."/>
            <person name="Noel J."/>
            <person name="Ndikumana S."/>
            <person name="Charron P."/>
            <person name="St-Onge C."/>
            <person name="Giorgi J."/>
            <person name="Grigoriev I.V."/>
            <person name="Roux C."/>
            <person name="Martin F.M."/>
            <person name="Corradi N."/>
        </authorList>
    </citation>
    <scope>NUCLEOTIDE SEQUENCE [LARGE SCALE GENOMIC DNA]</scope>
    <source>
        <strain evidence="2 3">A1</strain>
    </source>
</reference>
<organism evidence="1 4">
    <name type="scientific">Rhizophagus irregularis</name>
    <dbReference type="NCBI Taxonomy" id="588596"/>
    <lineage>
        <taxon>Eukaryota</taxon>
        <taxon>Fungi</taxon>
        <taxon>Fungi incertae sedis</taxon>
        <taxon>Mucoromycota</taxon>
        <taxon>Glomeromycotina</taxon>
        <taxon>Glomeromycetes</taxon>
        <taxon>Glomerales</taxon>
        <taxon>Glomeraceae</taxon>
        <taxon>Rhizophagus</taxon>
    </lineage>
</organism>
<evidence type="ECO:0000313" key="2">
    <source>
        <dbReference type="EMBL" id="PKC53525.1"/>
    </source>
</evidence>
<dbReference type="Proteomes" id="UP000232722">
    <property type="component" value="Unassembled WGS sequence"/>
</dbReference>
<sequence>MEVANAYVQVGSDKVVGNASIKTLNRSIQQDSNITKYFKERCDKNKVLFKDLKGYISYFNRHLREKDDVSNLEIALDNVHLTLKEYELLILIKYRSNCEFHENRYQI</sequence>